<dbReference type="EMBL" id="JAPWTJ010000220">
    <property type="protein sequence ID" value="KAJ8980934.1"/>
    <property type="molecule type" value="Genomic_DNA"/>
</dbReference>
<organism evidence="2 3">
    <name type="scientific">Molorchus minor</name>
    <dbReference type="NCBI Taxonomy" id="1323400"/>
    <lineage>
        <taxon>Eukaryota</taxon>
        <taxon>Metazoa</taxon>
        <taxon>Ecdysozoa</taxon>
        <taxon>Arthropoda</taxon>
        <taxon>Hexapoda</taxon>
        <taxon>Insecta</taxon>
        <taxon>Pterygota</taxon>
        <taxon>Neoptera</taxon>
        <taxon>Endopterygota</taxon>
        <taxon>Coleoptera</taxon>
        <taxon>Polyphaga</taxon>
        <taxon>Cucujiformia</taxon>
        <taxon>Chrysomeloidea</taxon>
        <taxon>Cerambycidae</taxon>
        <taxon>Lamiinae</taxon>
        <taxon>Monochamini</taxon>
        <taxon>Molorchus</taxon>
    </lineage>
</organism>
<evidence type="ECO:0000256" key="1">
    <source>
        <dbReference type="ARBA" id="ARBA00022658"/>
    </source>
</evidence>
<dbReference type="InterPro" id="IPR051336">
    <property type="entry name" value="RhoGEF_Guanine_NuclExch_SF"/>
</dbReference>
<dbReference type="Pfam" id="PF00435">
    <property type="entry name" value="Spectrin"/>
    <property type="match status" value="1"/>
</dbReference>
<keyword evidence="3" id="KW-1185">Reference proteome</keyword>
<dbReference type="InterPro" id="IPR018159">
    <property type="entry name" value="Spectrin/alpha-actinin"/>
</dbReference>
<keyword evidence="1" id="KW-0344">Guanine-nucleotide releasing factor</keyword>
<comment type="caution">
    <text evidence="2">The sequence shown here is derived from an EMBL/GenBank/DDBJ whole genome shotgun (WGS) entry which is preliminary data.</text>
</comment>
<proteinExistence type="predicted"/>
<name>A0ABQ9JTP4_9CUCU</name>
<evidence type="ECO:0000313" key="3">
    <source>
        <dbReference type="Proteomes" id="UP001162164"/>
    </source>
</evidence>
<dbReference type="Gene3D" id="1.20.58.60">
    <property type="match status" value="2"/>
</dbReference>
<sequence length="342" mass="38344">MKVVYGDQNWPNAHITGKKTRLNKQSPVEELLRQADQLIATQKPRAEVYAAMAESLGRAWKDINSNLELRKQILDLNVQYHTKAQEFFDKMDALEASCKDTVVPIEIEAVKNFLAAIHDLRRALLESLMGALQAGNSLLGKLKELGAEGTLDSRPERIRSSVNRAISQVQGWLDQLHLRRQILEATFNRRKTQLEQCLALAVLAADLRELEDKVHERREFLANSNQYGDSSSSAELLLHEHKKLLPEAKQLQERALKITRATEQLVASGCFAGEQASAQAYTVLSATSDYLTDLQNRESLLNRVIAFFRTAQTFAEPAKDCTYLQSPVYETEPNSGAAGLNL</sequence>
<dbReference type="PANTHER" id="PTHR22826">
    <property type="entry name" value="RHO GUANINE EXCHANGE FACTOR-RELATED"/>
    <property type="match status" value="1"/>
</dbReference>
<dbReference type="Proteomes" id="UP001162164">
    <property type="component" value="Unassembled WGS sequence"/>
</dbReference>
<evidence type="ECO:0000313" key="2">
    <source>
        <dbReference type="EMBL" id="KAJ8980934.1"/>
    </source>
</evidence>
<dbReference type="PANTHER" id="PTHR22826:SF106">
    <property type="entry name" value="TRIO, ISOFORM A"/>
    <property type="match status" value="1"/>
</dbReference>
<gene>
    <name evidence="2" type="ORF">NQ317_000944</name>
</gene>
<reference evidence="2" key="1">
    <citation type="journal article" date="2023" name="Insect Mol. Biol.">
        <title>Genome sequencing provides insights into the evolution of gene families encoding plant cell wall-degrading enzymes in longhorned beetles.</title>
        <authorList>
            <person name="Shin N.R."/>
            <person name="Okamura Y."/>
            <person name="Kirsch R."/>
            <person name="Pauchet Y."/>
        </authorList>
    </citation>
    <scope>NUCLEOTIDE SEQUENCE</scope>
    <source>
        <strain evidence="2">MMC_N1</strain>
    </source>
</reference>
<dbReference type="InterPro" id="IPR002017">
    <property type="entry name" value="Spectrin_repeat"/>
</dbReference>
<accession>A0ABQ9JTP4</accession>
<dbReference type="SMART" id="SM00150">
    <property type="entry name" value="SPEC"/>
    <property type="match status" value="2"/>
</dbReference>
<protein>
    <submittedName>
        <fullName evidence="2">Uncharacterized protein</fullName>
    </submittedName>
</protein>
<dbReference type="SUPFAM" id="SSF46966">
    <property type="entry name" value="Spectrin repeat"/>
    <property type="match status" value="2"/>
</dbReference>